<reference evidence="3" key="1">
    <citation type="submission" date="2021-01" db="EMBL/GenBank/DDBJ databases">
        <authorList>
            <person name="Corre E."/>
            <person name="Pelletier E."/>
            <person name="Niang G."/>
            <person name="Scheremetjew M."/>
            <person name="Finn R."/>
            <person name="Kale V."/>
            <person name="Holt S."/>
            <person name="Cochrane G."/>
            <person name="Meng A."/>
            <person name="Brown T."/>
            <person name="Cohen L."/>
        </authorList>
    </citation>
    <scope>NUCLEOTIDE SEQUENCE</scope>
    <source>
        <strain evidence="3">CCMP127</strain>
    </source>
</reference>
<dbReference type="AlphaFoldDB" id="A0A7S3L921"/>
<dbReference type="CDD" id="cd10527">
    <property type="entry name" value="SET_LSMT"/>
    <property type="match status" value="1"/>
</dbReference>
<proteinExistence type="predicted"/>
<evidence type="ECO:0000259" key="2">
    <source>
        <dbReference type="PROSITE" id="PS50280"/>
    </source>
</evidence>
<gene>
    <name evidence="3" type="ORF">ACOF00016_LOCUS12158</name>
</gene>
<evidence type="ECO:0000313" key="3">
    <source>
        <dbReference type="EMBL" id="CAE0414996.1"/>
    </source>
</evidence>
<dbReference type="PROSITE" id="PS50280">
    <property type="entry name" value="SET"/>
    <property type="match status" value="1"/>
</dbReference>
<dbReference type="Gene3D" id="3.90.1410.10">
    <property type="entry name" value="set domain protein methyltransferase, domain 1"/>
    <property type="match status" value="1"/>
</dbReference>
<name>A0A7S3L921_9STRA</name>
<dbReference type="SUPFAM" id="SSF82199">
    <property type="entry name" value="SET domain"/>
    <property type="match status" value="1"/>
</dbReference>
<dbReference type="GO" id="GO:0016279">
    <property type="term" value="F:protein-lysine N-methyltransferase activity"/>
    <property type="evidence" value="ECO:0007669"/>
    <property type="project" value="TreeGrafter"/>
</dbReference>
<dbReference type="EMBL" id="HBIM01015388">
    <property type="protein sequence ID" value="CAE0414996.1"/>
    <property type="molecule type" value="Transcribed_RNA"/>
</dbReference>
<keyword evidence="1" id="KW-0732">Signal</keyword>
<feature type="domain" description="SET" evidence="2">
    <location>
        <begin position="81"/>
        <end position="299"/>
    </location>
</feature>
<feature type="signal peptide" evidence="1">
    <location>
        <begin position="1"/>
        <end position="23"/>
    </location>
</feature>
<sequence length="462" mass="52129">MKEPMGFALVLLGLSSLMKASTAFVTTHFSHHGHQQNARFQASGCRNVALKANIVDIGSQAPRDIGSFQEWAFGNGVQTSDGFQLTSEDGLDISVMTTTDIPQGSPVLMVPQHMIFSANKWEDLLSDTESIRQAEQALQRCNMMQYYSEFALYVYLLSEVEKGDESPWYAWFNSLPRIYYNGASMTAICYECLPPYIASLARESRAKMTYFHQALQLVDDSIVTEETKINKELANWVFQVVSTRSFPSPDGDVKISPMADMFNHGTEYEVELSYDDDGNCYAYTVTDVPAGSPLRISYGDPTNPSVFLGKYGFLDETSPASFCKIMIDNPTQQLVNMGYDPSRMLFYKDTGDVSQEVYDVLLYQILEREDRQTQYALYEAVLNGDEETKLAIHQHFADQTLAALNKHVSTFLVQLDQLSAKGVGKDINEHPRLPLIMRHNQFVKETFQRVQVRLQEMTAGAY</sequence>
<dbReference type="InterPro" id="IPR050600">
    <property type="entry name" value="SETD3_SETD6_MTase"/>
</dbReference>
<dbReference type="PANTHER" id="PTHR13271">
    <property type="entry name" value="UNCHARACTERIZED PUTATIVE METHYLTRANSFERASE"/>
    <property type="match status" value="1"/>
</dbReference>
<feature type="chain" id="PRO_5030817609" description="SET domain-containing protein" evidence="1">
    <location>
        <begin position="24"/>
        <end position="462"/>
    </location>
</feature>
<organism evidence="3">
    <name type="scientific">Amphora coffeiformis</name>
    <dbReference type="NCBI Taxonomy" id="265554"/>
    <lineage>
        <taxon>Eukaryota</taxon>
        <taxon>Sar</taxon>
        <taxon>Stramenopiles</taxon>
        <taxon>Ochrophyta</taxon>
        <taxon>Bacillariophyta</taxon>
        <taxon>Bacillariophyceae</taxon>
        <taxon>Bacillariophycidae</taxon>
        <taxon>Thalassiophysales</taxon>
        <taxon>Catenulaceae</taxon>
        <taxon>Amphora</taxon>
    </lineage>
</organism>
<accession>A0A7S3L921</accession>
<evidence type="ECO:0000256" key="1">
    <source>
        <dbReference type="SAM" id="SignalP"/>
    </source>
</evidence>
<dbReference type="PANTHER" id="PTHR13271:SF137">
    <property type="entry name" value="SET DOMAIN-CONTAINING PROTEIN"/>
    <property type="match status" value="1"/>
</dbReference>
<dbReference type="InterPro" id="IPR046341">
    <property type="entry name" value="SET_dom_sf"/>
</dbReference>
<protein>
    <recommendedName>
        <fullName evidence="2">SET domain-containing protein</fullName>
    </recommendedName>
</protein>
<dbReference type="InterPro" id="IPR001214">
    <property type="entry name" value="SET_dom"/>
</dbReference>